<keyword evidence="1" id="KW-1133">Transmembrane helix</keyword>
<protein>
    <submittedName>
        <fullName evidence="2">Uncharacterized protein</fullName>
    </submittedName>
</protein>
<sequence>MEGELIFLGFMMLIGQIILLQMWNNNWFKKENFKMQKSKILAENRIKLKKMERDLGLTASKEPREPPTMTDTVGNLAGLLPLLKNLDGDQISALADRFLGGSEPTTEGGDVTDMLIDYASRNPDMVEALLGGLKSGGKQQDGEQQKLLTSQV</sequence>
<keyword evidence="1" id="KW-0812">Transmembrane</keyword>
<evidence type="ECO:0000313" key="2">
    <source>
        <dbReference type="EMBL" id="GAG90938.1"/>
    </source>
</evidence>
<keyword evidence="1" id="KW-0472">Membrane</keyword>
<feature type="transmembrane region" description="Helical" evidence="1">
    <location>
        <begin position="6"/>
        <end position="28"/>
    </location>
</feature>
<evidence type="ECO:0000256" key="1">
    <source>
        <dbReference type="SAM" id="Phobius"/>
    </source>
</evidence>
<dbReference type="EMBL" id="BART01028532">
    <property type="protein sequence ID" value="GAG90938.1"/>
    <property type="molecule type" value="Genomic_DNA"/>
</dbReference>
<proteinExistence type="predicted"/>
<name>X1C3F6_9ZZZZ</name>
<gene>
    <name evidence="2" type="ORF">S01H4_50277</name>
</gene>
<reference evidence="2" key="1">
    <citation type="journal article" date="2014" name="Front. Microbiol.">
        <title>High frequency of phylogenetically diverse reductive dehalogenase-homologous genes in deep subseafloor sedimentary metagenomes.</title>
        <authorList>
            <person name="Kawai M."/>
            <person name="Futagami T."/>
            <person name="Toyoda A."/>
            <person name="Takaki Y."/>
            <person name="Nishi S."/>
            <person name="Hori S."/>
            <person name="Arai W."/>
            <person name="Tsubouchi T."/>
            <person name="Morono Y."/>
            <person name="Uchiyama I."/>
            <person name="Ito T."/>
            <person name="Fujiyama A."/>
            <person name="Inagaki F."/>
            <person name="Takami H."/>
        </authorList>
    </citation>
    <scope>NUCLEOTIDE SEQUENCE</scope>
    <source>
        <strain evidence="2">Expedition CK06-06</strain>
    </source>
</reference>
<comment type="caution">
    <text evidence="2">The sequence shown here is derived from an EMBL/GenBank/DDBJ whole genome shotgun (WGS) entry which is preliminary data.</text>
</comment>
<dbReference type="AlphaFoldDB" id="X1C3F6"/>
<organism evidence="2">
    <name type="scientific">marine sediment metagenome</name>
    <dbReference type="NCBI Taxonomy" id="412755"/>
    <lineage>
        <taxon>unclassified sequences</taxon>
        <taxon>metagenomes</taxon>
        <taxon>ecological metagenomes</taxon>
    </lineage>
</organism>
<accession>X1C3F6</accession>